<dbReference type="AlphaFoldDB" id="A0A8H7E015"/>
<dbReference type="EMBL" id="JAACFV010000200">
    <property type="protein sequence ID" value="KAF7503053.1"/>
    <property type="molecule type" value="Genomic_DNA"/>
</dbReference>
<feature type="region of interest" description="Disordered" evidence="1">
    <location>
        <begin position="52"/>
        <end position="73"/>
    </location>
</feature>
<feature type="region of interest" description="Disordered" evidence="1">
    <location>
        <begin position="27"/>
        <end position="46"/>
    </location>
</feature>
<proteinExistence type="predicted"/>
<protein>
    <submittedName>
        <fullName evidence="2">Uncharacterized protein</fullName>
    </submittedName>
</protein>
<name>A0A8H7E015_9EURO</name>
<evidence type="ECO:0000313" key="2">
    <source>
        <dbReference type="EMBL" id="KAF7503053.1"/>
    </source>
</evidence>
<keyword evidence="3" id="KW-1185">Reference proteome</keyword>
<evidence type="ECO:0000313" key="3">
    <source>
        <dbReference type="Proteomes" id="UP000606974"/>
    </source>
</evidence>
<accession>A0A8H7E015</accession>
<gene>
    <name evidence="2" type="ORF">GJ744_004691</name>
</gene>
<organism evidence="2 3">
    <name type="scientific">Endocarpon pusillum</name>
    <dbReference type="NCBI Taxonomy" id="364733"/>
    <lineage>
        <taxon>Eukaryota</taxon>
        <taxon>Fungi</taxon>
        <taxon>Dikarya</taxon>
        <taxon>Ascomycota</taxon>
        <taxon>Pezizomycotina</taxon>
        <taxon>Eurotiomycetes</taxon>
        <taxon>Chaetothyriomycetidae</taxon>
        <taxon>Verrucariales</taxon>
        <taxon>Verrucariaceae</taxon>
        <taxon>Endocarpon</taxon>
    </lineage>
</organism>
<dbReference type="Proteomes" id="UP000606974">
    <property type="component" value="Unassembled WGS sequence"/>
</dbReference>
<sequence length="170" mass="19248">MSFDRPRREVRAPRRYEDDLLPRVRSVPTDFEPRSTNRSPALLPFSPSPTISTASFARDIPTPTTSFTEDSKSSARLKAATYRNDLFHNNIILEHAGAPARINEYAHTVVGRKRDSPGLEESQVQDTLSTIRSLANEDEDTHQSWVHVDTFVSGIRTVSRKGQSRQQHSF</sequence>
<comment type="caution">
    <text evidence="2">The sequence shown here is derived from an EMBL/GenBank/DDBJ whole genome shotgun (WGS) entry which is preliminary data.</text>
</comment>
<reference evidence="2" key="1">
    <citation type="submission" date="2020-02" db="EMBL/GenBank/DDBJ databases">
        <authorList>
            <person name="Palmer J.M."/>
        </authorList>
    </citation>
    <scope>NUCLEOTIDE SEQUENCE</scope>
    <source>
        <strain evidence="2">EPUS1.4</strain>
        <tissue evidence="2">Thallus</tissue>
    </source>
</reference>
<evidence type="ECO:0000256" key="1">
    <source>
        <dbReference type="SAM" id="MobiDB-lite"/>
    </source>
</evidence>